<keyword evidence="4" id="KW-1185">Reference proteome</keyword>
<comment type="similarity">
    <text evidence="1">Belongs to the YggT family.</text>
</comment>
<dbReference type="EMBL" id="MIJE01000033">
    <property type="protein sequence ID" value="OEF96154.1"/>
    <property type="molecule type" value="Genomic_DNA"/>
</dbReference>
<dbReference type="Proteomes" id="UP000094296">
    <property type="component" value="Unassembled WGS sequence"/>
</dbReference>
<comment type="caution">
    <text evidence="3">The sequence shown here is derived from an EMBL/GenBank/DDBJ whole genome shotgun (WGS) entry which is preliminary data.</text>
</comment>
<dbReference type="Pfam" id="PF02325">
    <property type="entry name" value="CCB3_YggT"/>
    <property type="match status" value="1"/>
</dbReference>
<feature type="transmembrane region" description="Helical" evidence="2">
    <location>
        <begin position="7"/>
        <end position="25"/>
    </location>
</feature>
<organism evidence="3 4">
    <name type="scientific">Desulfuribacillus alkaliarsenatis</name>
    <dbReference type="NCBI Taxonomy" id="766136"/>
    <lineage>
        <taxon>Bacteria</taxon>
        <taxon>Bacillati</taxon>
        <taxon>Bacillota</taxon>
        <taxon>Desulfuribacillia</taxon>
        <taxon>Desulfuribacillales</taxon>
        <taxon>Desulfuribacillaceae</taxon>
        <taxon>Desulfuribacillus</taxon>
    </lineage>
</organism>
<name>A0A1E5G015_9FIRM</name>
<dbReference type="PANTHER" id="PTHR33219:SF14">
    <property type="entry name" value="PROTEIN COFACTOR ASSEMBLY OF COMPLEX C SUBUNIT B CCB3, CHLOROPLASTIC-RELATED"/>
    <property type="match status" value="1"/>
</dbReference>
<accession>A0A1E5G015</accession>
<dbReference type="AlphaFoldDB" id="A0A1E5G015"/>
<dbReference type="InterPro" id="IPR003425">
    <property type="entry name" value="CCB3/YggT"/>
</dbReference>
<dbReference type="GO" id="GO:0016020">
    <property type="term" value="C:membrane"/>
    <property type="evidence" value="ECO:0007669"/>
    <property type="project" value="InterPro"/>
</dbReference>
<keyword evidence="2" id="KW-0812">Transmembrane</keyword>
<keyword evidence="2" id="KW-0472">Membrane</keyword>
<proteinExistence type="inferred from homology"/>
<evidence type="ECO:0000313" key="4">
    <source>
        <dbReference type="Proteomes" id="UP000094296"/>
    </source>
</evidence>
<dbReference type="OrthoDB" id="47652at2"/>
<evidence type="ECO:0000256" key="2">
    <source>
        <dbReference type="SAM" id="Phobius"/>
    </source>
</evidence>
<evidence type="ECO:0000313" key="3">
    <source>
        <dbReference type="EMBL" id="OEF96154.1"/>
    </source>
</evidence>
<evidence type="ECO:0008006" key="5">
    <source>
        <dbReference type="Google" id="ProtNLM"/>
    </source>
</evidence>
<reference evidence="3 4" key="1">
    <citation type="submission" date="2016-09" db="EMBL/GenBank/DDBJ databases">
        <title>Draft genome sequence for the type strain of Desulfuribacillus alkaliarsenatis AHT28, an obligately anaerobic, sulfidogenic bacterium isolated from Russian soda lake sediments.</title>
        <authorList>
            <person name="Abin C.A."/>
            <person name="Hollibaugh J.T."/>
        </authorList>
    </citation>
    <scope>NUCLEOTIDE SEQUENCE [LARGE SCALE GENOMIC DNA]</scope>
    <source>
        <strain evidence="3 4">AHT28</strain>
    </source>
</reference>
<feature type="transmembrane region" description="Helical" evidence="2">
    <location>
        <begin position="67"/>
        <end position="89"/>
    </location>
</feature>
<sequence>MLNTVALLFEIYWYILIARIIMSWVPSLQHTGFGEVIYKLTEPYLSMFRGFIPPLSLGGGYLDLSPIIAFIAFYFIRIGTLSILGWILLNIGL</sequence>
<keyword evidence="2" id="KW-1133">Transmembrane helix</keyword>
<dbReference type="STRING" id="766136.BHF68_10000"/>
<gene>
    <name evidence="3" type="ORF">BHF68_10000</name>
</gene>
<dbReference type="PANTHER" id="PTHR33219">
    <property type="entry name" value="YLMG HOMOLOG PROTEIN 2, CHLOROPLASTIC"/>
    <property type="match status" value="1"/>
</dbReference>
<protein>
    <recommendedName>
        <fullName evidence="5">Cell division protein</fullName>
    </recommendedName>
</protein>
<evidence type="ECO:0000256" key="1">
    <source>
        <dbReference type="ARBA" id="ARBA00010894"/>
    </source>
</evidence>